<dbReference type="AlphaFoldDB" id="A0A410P426"/>
<evidence type="ECO:0000256" key="2">
    <source>
        <dbReference type="SAM" id="SignalP"/>
    </source>
</evidence>
<dbReference type="EMBL" id="CP019384">
    <property type="protein sequence ID" value="QAT16754.1"/>
    <property type="molecule type" value="Genomic_DNA"/>
</dbReference>
<dbReference type="Gene3D" id="1.25.40.10">
    <property type="entry name" value="Tetratricopeptide repeat domain"/>
    <property type="match status" value="1"/>
</dbReference>
<dbReference type="SUPFAM" id="SSF110997">
    <property type="entry name" value="Sporulation related repeat"/>
    <property type="match status" value="1"/>
</dbReference>
<dbReference type="PROSITE" id="PS50005">
    <property type="entry name" value="TPR"/>
    <property type="match status" value="1"/>
</dbReference>
<accession>A0A410P426</accession>
<dbReference type="GO" id="GO:0051301">
    <property type="term" value="P:cell division"/>
    <property type="evidence" value="ECO:0007669"/>
    <property type="project" value="TreeGrafter"/>
</dbReference>
<dbReference type="InterPro" id="IPR011990">
    <property type="entry name" value="TPR-like_helical_dom_sf"/>
</dbReference>
<dbReference type="GO" id="GO:0042834">
    <property type="term" value="F:peptidoglycan binding"/>
    <property type="evidence" value="ECO:0007669"/>
    <property type="project" value="InterPro"/>
</dbReference>
<dbReference type="InterPro" id="IPR019734">
    <property type="entry name" value="TPR_rpt"/>
</dbReference>
<dbReference type="SUPFAM" id="SSF48452">
    <property type="entry name" value="TPR-like"/>
    <property type="match status" value="1"/>
</dbReference>
<dbReference type="OrthoDB" id="334344at2"/>
<keyword evidence="5" id="KW-1185">Reference proteome</keyword>
<evidence type="ECO:0000256" key="1">
    <source>
        <dbReference type="PROSITE-ProRule" id="PRU00339"/>
    </source>
</evidence>
<dbReference type="SMART" id="SM00028">
    <property type="entry name" value="TPR"/>
    <property type="match status" value="3"/>
</dbReference>
<feature type="signal peptide" evidence="2">
    <location>
        <begin position="1"/>
        <end position="25"/>
    </location>
</feature>
<dbReference type="PROSITE" id="PS51257">
    <property type="entry name" value="PROKAR_LIPOPROTEIN"/>
    <property type="match status" value="1"/>
</dbReference>
<dbReference type="PANTHER" id="PTHR12558:SF13">
    <property type="entry name" value="CELL DIVISION CYCLE PROTEIN 27 HOMOLOG"/>
    <property type="match status" value="1"/>
</dbReference>
<dbReference type="Proteomes" id="UP000287243">
    <property type="component" value="Chromosome"/>
</dbReference>
<evidence type="ECO:0000313" key="4">
    <source>
        <dbReference type="EMBL" id="QAT16754.1"/>
    </source>
</evidence>
<gene>
    <name evidence="4" type="ORF">BU251_02890</name>
</gene>
<keyword evidence="1" id="KW-0802">TPR repeat</keyword>
<organism evidence="4 5">
    <name type="scientific">Velamenicoccus archaeovorus</name>
    <dbReference type="NCBI Taxonomy" id="1930593"/>
    <lineage>
        <taxon>Bacteria</taxon>
        <taxon>Pseudomonadati</taxon>
        <taxon>Candidatus Omnitrophota</taxon>
        <taxon>Candidatus Velamenicoccus</taxon>
    </lineage>
</organism>
<evidence type="ECO:0000259" key="3">
    <source>
        <dbReference type="PROSITE" id="PS51724"/>
    </source>
</evidence>
<reference evidence="4 5" key="1">
    <citation type="submission" date="2017-01" db="EMBL/GenBank/DDBJ databases">
        <title>First insights into the biology of 'candidatus Vampirococcus archaeovorus'.</title>
        <authorList>
            <person name="Kizina J."/>
            <person name="Jordan S."/>
            <person name="Stueber K."/>
            <person name="Reinhardt R."/>
            <person name="Harder J."/>
        </authorList>
    </citation>
    <scope>NUCLEOTIDE SEQUENCE [LARGE SCALE GENOMIC DNA]</scope>
    <source>
        <strain evidence="4 5">LiM</strain>
    </source>
</reference>
<dbReference type="PANTHER" id="PTHR12558">
    <property type="entry name" value="CELL DIVISION CYCLE 16,23,27"/>
    <property type="match status" value="1"/>
</dbReference>
<dbReference type="InterPro" id="IPR007730">
    <property type="entry name" value="SPOR-like_dom"/>
</dbReference>
<protein>
    <recommendedName>
        <fullName evidence="3">SPOR domain-containing protein</fullName>
    </recommendedName>
</protein>
<dbReference type="Pfam" id="PF13432">
    <property type="entry name" value="TPR_16"/>
    <property type="match status" value="1"/>
</dbReference>
<sequence length="263" mass="30273">MRKRHNIIFAPVLGALLSVWVTACAAAQAEGVLDKAQLLFLKRQYVQAIDECAKAVKEHPDNPEVISQANYLTGASYVNLFDFLTAKKNFRAIVDQYSRSPYYEDAYMGLGDIEFLQENYTEALKIYEQFLRTDPSPRRRATLYFRLAEIYLKQGDQASFRKYYDKLQKEFPLSFEAKDARRLQGSGFYYTVQVGAFTNFDNAQECINQLKAKGYNVYSVLCMLSGKKLCRIRVGRYATQKEAEEAKRKLELDGFLAKVFPLE</sequence>
<dbReference type="Pfam" id="PF05036">
    <property type="entry name" value="SPOR"/>
    <property type="match status" value="1"/>
</dbReference>
<feature type="domain" description="SPOR" evidence="3">
    <location>
        <begin position="184"/>
        <end position="263"/>
    </location>
</feature>
<evidence type="ECO:0000313" key="5">
    <source>
        <dbReference type="Proteomes" id="UP000287243"/>
    </source>
</evidence>
<dbReference type="RefSeq" id="WP_128699390.1">
    <property type="nucleotide sequence ID" value="NZ_CP019384.1"/>
</dbReference>
<keyword evidence="2" id="KW-0732">Signal</keyword>
<name>A0A410P426_VELA1</name>
<dbReference type="PROSITE" id="PS51724">
    <property type="entry name" value="SPOR"/>
    <property type="match status" value="1"/>
</dbReference>
<dbReference type="Gene3D" id="3.30.70.1070">
    <property type="entry name" value="Sporulation related repeat"/>
    <property type="match status" value="1"/>
</dbReference>
<dbReference type="InterPro" id="IPR036680">
    <property type="entry name" value="SPOR-like_sf"/>
</dbReference>
<proteinExistence type="predicted"/>
<feature type="chain" id="PRO_5019583768" description="SPOR domain-containing protein" evidence="2">
    <location>
        <begin position="26"/>
        <end position="263"/>
    </location>
</feature>
<dbReference type="KEGG" id="vai:BU251_02890"/>
<feature type="repeat" description="TPR" evidence="1">
    <location>
        <begin position="104"/>
        <end position="137"/>
    </location>
</feature>